<organism evidence="2 3">
    <name type="scientific">Aspergillus leporis</name>
    <dbReference type="NCBI Taxonomy" id="41062"/>
    <lineage>
        <taxon>Eukaryota</taxon>
        <taxon>Fungi</taxon>
        <taxon>Dikarya</taxon>
        <taxon>Ascomycota</taxon>
        <taxon>Pezizomycotina</taxon>
        <taxon>Eurotiomycetes</taxon>
        <taxon>Eurotiomycetidae</taxon>
        <taxon>Eurotiales</taxon>
        <taxon>Aspergillaceae</taxon>
        <taxon>Aspergillus</taxon>
        <taxon>Aspergillus subgen. Circumdati</taxon>
    </lineage>
</organism>
<sequence>MGKHNAQTIQQTIQSRPTINEALDFVEQTYKESKLIIVACLASWILCRLKFHFIWLVLILAICRTQYQVSIRRVERVIRDELVRYHSQKILQRGESLEWVNGILGRLWHLYQQRICDRIVQYINVGLAQRGDDTSARKVIIHSVALVEQPLRFTKVMTYSKPQSRNVIFEGHFRIDFSPPRDHRAHMLERLHDEPLIDMTIVHDKPDRKNHDLVVHVKQFTGTGLVRLEIDFEGLEPHILQPQIELQDQPQIDCTIKTVSQHHFPFHFAHHVDWVKVVEKQIREGLGWAFHRPLPLPYHFLGEKFLKMMTWWLHLNQACHD</sequence>
<gene>
    <name evidence="2" type="ORF">BDV29DRAFT_148157</name>
</gene>
<reference evidence="2 3" key="1">
    <citation type="submission" date="2019-04" db="EMBL/GenBank/DDBJ databases">
        <title>Friends and foes A comparative genomics study of 23 Aspergillus species from section Flavi.</title>
        <authorList>
            <consortium name="DOE Joint Genome Institute"/>
            <person name="Kjaerbolling I."/>
            <person name="Vesth T."/>
            <person name="Frisvad J.C."/>
            <person name="Nybo J.L."/>
            <person name="Theobald S."/>
            <person name="Kildgaard S."/>
            <person name="Isbrandt T."/>
            <person name="Kuo A."/>
            <person name="Sato A."/>
            <person name="Lyhne E.K."/>
            <person name="Kogle M.E."/>
            <person name="Wiebenga A."/>
            <person name="Kun R.S."/>
            <person name="Lubbers R.J."/>
            <person name="Makela M.R."/>
            <person name="Barry K."/>
            <person name="Chovatia M."/>
            <person name="Clum A."/>
            <person name="Daum C."/>
            <person name="Haridas S."/>
            <person name="He G."/>
            <person name="LaButti K."/>
            <person name="Lipzen A."/>
            <person name="Mondo S."/>
            <person name="Riley R."/>
            <person name="Salamov A."/>
            <person name="Simmons B.A."/>
            <person name="Magnuson J.K."/>
            <person name="Henrissat B."/>
            <person name="Mortensen U.H."/>
            <person name="Larsen T.O."/>
            <person name="Devries R.P."/>
            <person name="Grigoriev I.V."/>
            <person name="Machida M."/>
            <person name="Baker S.E."/>
            <person name="Andersen M.R."/>
        </authorList>
    </citation>
    <scope>NUCLEOTIDE SEQUENCE [LARGE SCALE GENOMIC DNA]</scope>
    <source>
        <strain evidence="2 3">CBS 151.66</strain>
    </source>
</reference>
<dbReference type="EMBL" id="ML732241">
    <property type="protein sequence ID" value="KAB8072686.1"/>
    <property type="molecule type" value="Genomic_DNA"/>
</dbReference>
<dbReference type="PANTHER" id="PTHR46980:SF2">
    <property type="entry name" value="TRICALBIN-1-RELATED"/>
    <property type="match status" value="1"/>
</dbReference>
<dbReference type="InterPro" id="IPR052455">
    <property type="entry name" value="Tricalbin_domain"/>
</dbReference>
<dbReference type="OrthoDB" id="419768at2759"/>
<evidence type="ECO:0008006" key="4">
    <source>
        <dbReference type="Google" id="ProtNLM"/>
    </source>
</evidence>
<evidence type="ECO:0000256" key="1">
    <source>
        <dbReference type="SAM" id="Phobius"/>
    </source>
</evidence>
<keyword evidence="3" id="KW-1185">Reference proteome</keyword>
<evidence type="ECO:0000313" key="2">
    <source>
        <dbReference type="EMBL" id="KAB8072686.1"/>
    </source>
</evidence>
<accession>A0A5N5WVW3</accession>
<dbReference type="PANTHER" id="PTHR46980">
    <property type="entry name" value="TRICALBIN-1-RELATED"/>
    <property type="match status" value="1"/>
</dbReference>
<keyword evidence="1" id="KW-0472">Membrane</keyword>
<dbReference type="Proteomes" id="UP000326565">
    <property type="component" value="Unassembled WGS sequence"/>
</dbReference>
<protein>
    <recommendedName>
        <fullName evidence="4">SMP-LTD domain-containing protein</fullName>
    </recommendedName>
</protein>
<name>A0A5N5WVW3_9EURO</name>
<dbReference type="AlphaFoldDB" id="A0A5N5WVW3"/>
<evidence type="ECO:0000313" key="3">
    <source>
        <dbReference type="Proteomes" id="UP000326565"/>
    </source>
</evidence>
<proteinExistence type="predicted"/>
<keyword evidence="1" id="KW-1133">Transmembrane helix</keyword>
<keyword evidence="1" id="KW-0812">Transmembrane</keyword>
<feature type="transmembrane region" description="Helical" evidence="1">
    <location>
        <begin position="35"/>
        <end position="63"/>
    </location>
</feature>